<evidence type="ECO:0000313" key="3">
    <source>
        <dbReference type="Proteomes" id="UP000756860"/>
    </source>
</evidence>
<comment type="caution">
    <text evidence="2">The sequence shown here is derived from an EMBL/GenBank/DDBJ whole genome shotgun (WGS) entry which is preliminary data.</text>
</comment>
<feature type="chain" id="PRO_5045206265" evidence="1">
    <location>
        <begin position="27"/>
        <end position="255"/>
    </location>
</feature>
<feature type="signal peptide" evidence="1">
    <location>
        <begin position="1"/>
        <end position="26"/>
    </location>
</feature>
<dbReference type="Proteomes" id="UP000756860">
    <property type="component" value="Unassembled WGS sequence"/>
</dbReference>
<dbReference type="RefSeq" id="WP_214174826.1">
    <property type="nucleotide sequence ID" value="NZ_JAHCVK010000002.1"/>
</dbReference>
<dbReference type="PROSITE" id="PS51257">
    <property type="entry name" value="PROKAR_LIPOPROTEIN"/>
    <property type="match status" value="1"/>
</dbReference>
<accession>A0ABS5SBT5</accession>
<dbReference type="EMBL" id="JAHCVK010000002">
    <property type="protein sequence ID" value="MBT0652833.1"/>
    <property type="molecule type" value="Genomic_DNA"/>
</dbReference>
<gene>
    <name evidence="2" type="ORF">KI810_07180</name>
</gene>
<sequence length="255" mass="26021">MTIKMFMKLGVTAILFALLGCGGGNGADGLNGSIDLSATASGRYITASATYKHPTRTDLIGVPLTFSYYDGATEIFLGTYNTNNSGGIDLTFTVAPFAGTKDFVVLAKTGELSANSIVTMTGATFTMTPPAAMTVTADATVPTGSTASFPLTAPSFVKIVDPFFNDIANHTISITAALAPTAAGDSITPNPTSAITSQVGVAQLSGVLATIAIPDTVSTRIVTVTWTATDMNTGFQASGTTTLTVTRTALPLLVP</sequence>
<evidence type="ECO:0000313" key="2">
    <source>
        <dbReference type="EMBL" id="MBT0652833.1"/>
    </source>
</evidence>
<evidence type="ECO:0000256" key="1">
    <source>
        <dbReference type="SAM" id="SignalP"/>
    </source>
</evidence>
<keyword evidence="1" id="KW-0732">Signal</keyword>
<reference evidence="2 3" key="1">
    <citation type="submission" date="2021-05" db="EMBL/GenBank/DDBJ databases">
        <title>The draft genome of Geobacter luticola JCM 17780.</title>
        <authorList>
            <person name="Xu Z."/>
            <person name="Masuda Y."/>
            <person name="Itoh H."/>
            <person name="Senoo K."/>
        </authorList>
    </citation>
    <scope>NUCLEOTIDE SEQUENCE [LARGE SCALE GENOMIC DNA]</scope>
    <source>
        <strain evidence="2 3">JCM 17780</strain>
    </source>
</reference>
<name>A0ABS5SBT5_9BACT</name>
<protein>
    <submittedName>
        <fullName evidence="2">Uncharacterized protein</fullName>
    </submittedName>
</protein>
<organism evidence="2 3">
    <name type="scientific">Geomobilimonas luticola</name>
    <dbReference type="NCBI Taxonomy" id="1114878"/>
    <lineage>
        <taxon>Bacteria</taxon>
        <taxon>Pseudomonadati</taxon>
        <taxon>Thermodesulfobacteriota</taxon>
        <taxon>Desulfuromonadia</taxon>
        <taxon>Geobacterales</taxon>
        <taxon>Geobacteraceae</taxon>
        <taxon>Geomobilimonas</taxon>
    </lineage>
</organism>
<keyword evidence="3" id="KW-1185">Reference proteome</keyword>
<proteinExistence type="predicted"/>